<dbReference type="OrthoDB" id="9805159at2"/>
<dbReference type="InterPro" id="IPR017853">
    <property type="entry name" value="GH"/>
</dbReference>
<dbReference type="SUPFAM" id="SSF51445">
    <property type="entry name" value="(Trans)glycosidases"/>
    <property type="match status" value="1"/>
</dbReference>
<gene>
    <name evidence="6" type="ORF">DI392_01720</name>
</gene>
<evidence type="ECO:0000256" key="3">
    <source>
        <dbReference type="PIRSR" id="PIRSR036918-50"/>
    </source>
</evidence>
<dbReference type="CDD" id="cd02857">
    <property type="entry name" value="E_set_CDase_PDE_N"/>
    <property type="match status" value="1"/>
</dbReference>
<dbReference type="InterPro" id="IPR017069">
    <property type="entry name" value="MalZ"/>
</dbReference>
<dbReference type="InterPro" id="IPR013780">
    <property type="entry name" value="Glyco_hydro_b"/>
</dbReference>
<feature type="active site" description="Proton donor" evidence="3">
    <location>
        <position position="376"/>
    </location>
</feature>
<evidence type="ECO:0000313" key="6">
    <source>
        <dbReference type="EMBL" id="PWI35384.1"/>
    </source>
</evidence>
<dbReference type="InterPro" id="IPR006047">
    <property type="entry name" value="GH13_cat_dom"/>
</dbReference>
<dbReference type="PIRSF" id="PIRSF036918">
    <property type="entry name" value="Maltodextrin_glucosidase"/>
    <property type="match status" value="1"/>
</dbReference>
<organism evidence="6 7">
    <name type="scientific">Vibrio albus</name>
    <dbReference type="NCBI Taxonomy" id="2200953"/>
    <lineage>
        <taxon>Bacteria</taxon>
        <taxon>Pseudomonadati</taxon>
        <taxon>Pseudomonadota</taxon>
        <taxon>Gammaproteobacteria</taxon>
        <taxon>Vibrionales</taxon>
        <taxon>Vibrionaceae</taxon>
        <taxon>Vibrio</taxon>
    </lineage>
</organism>
<accession>A0A2U3BF39</accession>
<feature type="domain" description="Glycosyl hydrolase family 13 catalytic" evidence="5">
    <location>
        <begin position="128"/>
        <end position="523"/>
    </location>
</feature>
<dbReference type="PANTHER" id="PTHR10357">
    <property type="entry name" value="ALPHA-AMYLASE FAMILY MEMBER"/>
    <property type="match status" value="1"/>
</dbReference>
<dbReference type="CDD" id="cd11338">
    <property type="entry name" value="AmyAc_CMD"/>
    <property type="match status" value="1"/>
</dbReference>
<reference evidence="6 7" key="1">
    <citation type="submission" date="2018-05" db="EMBL/GenBank/DDBJ databases">
        <title>Vibrio limimaris sp. nov., isolated from marine sediment.</title>
        <authorList>
            <person name="Li C.-M."/>
        </authorList>
    </citation>
    <scope>NUCLEOTIDE SEQUENCE [LARGE SCALE GENOMIC DNA]</scope>
    <source>
        <strain evidence="6 7">E4404</strain>
    </source>
</reference>
<dbReference type="InterPro" id="IPR014756">
    <property type="entry name" value="Ig_E-set"/>
</dbReference>
<dbReference type="Gene3D" id="3.20.20.80">
    <property type="entry name" value="Glycosidases"/>
    <property type="match status" value="1"/>
</dbReference>
<evidence type="ECO:0000256" key="1">
    <source>
        <dbReference type="ARBA" id="ARBA00022801"/>
    </source>
</evidence>
<dbReference type="GO" id="GO:0005975">
    <property type="term" value="P:carbohydrate metabolic process"/>
    <property type="evidence" value="ECO:0007669"/>
    <property type="project" value="InterPro"/>
</dbReference>
<proteinExistence type="predicted"/>
<dbReference type="SMART" id="SM00642">
    <property type="entry name" value="Aamy"/>
    <property type="match status" value="1"/>
</dbReference>
<comment type="caution">
    <text evidence="6">The sequence shown here is derived from an EMBL/GenBank/DDBJ whole genome shotgun (WGS) entry which is preliminary data.</text>
</comment>
<keyword evidence="7" id="KW-1185">Reference proteome</keyword>
<protein>
    <submittedName>
        <fullName evidence="6">Maltodextrin glucosidase</fullName>
    </submittedName>
</protein>
<feature type="site" description="Transition state stabilizer" evidence="4">
    <location>
        <position position="451"/>
    </location>
</feature>
<dbReference type="Pfam" id="PF00128">
    <property type="entry name" value="Alpha-amylase"/>
    <property type="match status" value="1"/>
</dbReference>
<dbReference type="InterPro" id="IPR004185">
    <property type="entry name" value="Glyco_hydro_13_lg-like_dom"/>
</dbReference>
<feature type="active site" description="Nucleophile" evidence="3">
    <location>
        <position position="339"/>
    </location>
</feature>
<evidence type="ECO:0000256" key="4">
    <source>
        <dbReference type="PIRSR" id="PIRSR036918-51"/>
    </source>
</evidence>
<dbReference type="GO" id="GO:0004558">
    <property type="term" value="F:alpha-1,4-glucosidase activity"/>
    <property type="evidence" value="ECO:0007669"/>
    <property type="project" value="InterPro"/>
</dbReference>
<dbReference type="NCBIfam" id="NF008051">
    <property type="entry name" value="PRK10785.1"/>
    <property type="match status" value="1"/>
</dbReference>
<evidence type="ECO:0000313" key="7">
    <source>
        <dbReference type="Proteomes" id="UP000245362"/>
    </source>
</evidence>
<dbReference type="EMBL" id="QFWT01000001">
    <property type="protein sequence ID" value="PWI35384.1"/>
    <property type="molecule type" value="Genomic_DNA"/>
</dbReference>
<dbReference type="Gene3D" id="2.60.40.1180">
    <property type="entry name" value="Golgi alpha-mannosidase II"/>
    <property type="match status" value="1"/>
</dbReference>
<dbReference type="PANTHER" id="PTHR10357:SF210">
    <property type="entry name" value="MALTODEXTRIN GLUCOSIDASE"/>
    <property type="match status" value="1"/>
</dbReference>
<dbReference type="AlphaFoldDB" id="A0A2U3BF39"/>
<keyword evidence="2" id="KW-0326">Glycosidase</keyword>
<evidence type="ECO:0000256" key="2">
    <source>
        <dbReference type="ARBA" id="ARBA00023295"/>
    </source>
</evidence>
<dbReference type="GO" id="GO:0005737">
    <property type="term" value="C:cytoplasm"/>
    <property type="evidence" value="ECO:0007669"/>
    <property type="project" value="InterPro"/>
</dbReference>
<dbReference type="SUPFAM" id="SSF81296">
    <property type="entry name" value="E set domains"/>
    <property type="match status" value="1"/>
</dbReference>
<keyword evidence="1" id="KW-0378">Hydrolase</keyword>
<evidence type="ECO:0000259" key="5">
    <source>
        <dbReference type="SMART" id="SM00642"/>
    </source>
</evidence>
<dbReference type="Gene3D" id="2.60.40.10">
    <property type="entry name" value="Immunoglobulins"/>
    <property type="match status" value="1"/>
</dbReference>
<name>A0A2U3BF39_9VIBR</name>
<dbReference type="Proteomes" id="UP000245362">
    <property type="component" value="Unassembled WGS sequence"/>
</dbReference>
<dbReference type="InterPro" id="IPR013783">
    <property type="entry name" value="Ig-like_fold"/>
</dbReference>
<sequence>MLTLFPFVSHSQTRDGLVVEGQELVLTLKTESVHFDKVLVRHEPDNEESLISMIPAGKEGRLKRWTARIPVNDDQPVTHYVFKLVTGQIQWWLDARGVQQYMPGREFHFKHNAEHQPPEWVSEQVFYQIFPERFCNGNPEISVRTGEYKLSAGRRETVAKQWGEEVGGYPGTGSTEFFGGDLAGISNQLDYLQDLGITSLYLNPIFRSPSNHKYDTADYFTVDPHFGTNEEFAELSANIHSRNMKIVLDAVVNHTSTQHQWFDIADTSGKGAYHHPDSAYRDYYFFNGDKDYIGWKGVSSLPVLNFRNEQVRDHIYRGENSVLRYWLKEPYCIDGWRFDVIHMLGDGKGARNNADYVRAFRQAVKDESAQAYVLGEHFSEASQWLQGEQEDGAMNYYGFAHPARALFAGIDISHDPITLSVPEFTRWLLEARAKVPWQNQLAQLNQLDSHDTHRFLTLVGSDRARMEMASVLLFAYVGTPCLYYGTEVGMEGGQDPDNRRCFPWDTVSSSGWLPFYKQLISIRKQHPELQKGGFELLNCSEDTLVFGRKLGSGISLMAMSFSDQDVAVPVWKLGIEAGRVTSQLTEQGSIAFENGYLNLALAANRADILALNNTGE</sequence>
<dbReference type="SUPFAM" id="SSF51011">
    <property type="entry name" value="Glycosyl hydrolase domain"/>
    <property type="match status" value="1"/>
</dbReference>